<proteinExistence type="predicted"/>
<feature type="region of interest" description="Disordered" evidence="1">
    <location>
        <begin position="21"/>
        <end position="52"/>
    </location>
</feature>
<organism evidence="2 3">
    <name type="scientific">Knipowitschia caucasica</name>
    <name type="common">Caucasian dwarf goby</name>
    <name type="synonym">Pomatoschistus caucasicus</name>
    <dbReference type="NCBI Taxonomy" id="637954"/>
    <lineage>
        <taxon>Eukaryota</taxon>
        <taxon>Metazoa</taxon>
        <taxon>Chordata</taxon>
        <taxon>Craniata</taxon>
        <taxon>Vertebrata</taxon>
        <taxon>Euteleostomi</taxon>
        <taxon>Actinopterygii</taxon>
        <taxon>Neopterygii</taxon>
        <taxon>Teleostei</taxon>
        <taxon>Neoteleostei</taxon>
        <taxon>Acanthomorphata</taxon>
        <taxon>Gobiaria</taxon>
        <taxon>Gobiiformes</taxon>
        <taxon>Gobioidei</taxon>
        <taxon>Gobiidae</taxon>
        <taxon>Gobiinae</taxon>
        <taxon>Knipowitschia</taxon>
    </lineage>
</organism>
<evidence type="ECO:0000313" key="2">
    <source>
        <dbReference type="EMBL" id="CAL1605405.1"/>
    </source>
</evidence>
<dbReference type="Proteomes" id="UP001497482">
    <property type="component" value="Chromosome 5"/>
</dbReference>
<accession>A0AAV2LWG9</accession>
<dbReference type="AlphaFoldDB" id="A0AAV2LWG9"/>
<evidence type="ECO:0000313" key="3">
    <source>
        <dbReference type="Proteomes" id="UP001497482"/>
    </source>
</evidence>
<dbReference type="EMBL" id="OZ035827">
    <property type="protein sequence ID" value="CAL1605405.1"/>
    <property type="molecule type" value="Genomic_DNA"/>
</dbReference>
<gene>
    <name evidence="2" type="ORF">KC01_LOCUS32795</name>
</gene>
<evidence type="ECO:0000256" key="1">
    <source>
        <dbReference type="SAM" id="MobiDB-lite"/>
    </source>
</evidence>
<protein>
    <submittedName>
        <fullName evidence="2">Uncharacterized protein</fullName>
    </submittedName>
</protein>
<name>A0AAV2LWG9_KNICA</name>
<keyword evidence="3" id="KW-1185">Reference proteome</keyword>
<reference evidence="2 3" key="1">
    <citation type="submission" date="2024-04" db="EMBL/GenBank/DDBJ databases">
        <authorList>
            <person name="Waldvogel A.-M."/>
            <person name="Schoenle A."/>
        </authorList>
    </citation>
    <scope>NUCLEOTIDE SEQUENCE [LARGE SCALE GENOMIC DNA]</scope>
</reference>
<sequence>MTSELAPCLDAFGWEELLTPRASGTGSSGFGTVVHVPTDPDPPMSPERPACSLARGTPKLCYQLPSLSQSRAVD</sequence>